<evidence type="ECO:0000313" key="3">
    <source>
        <dbReference type="Proteomes" id="UP000663760"/>
    </source>
</evidence>
<proteinExistence type="predicted"/>
<evidence type="ECO:0000256" key="1">
    <source>
        <dbReference type="SAM" id="MobiDB-lite"/>
    </source>
</evidence>
<dbReference type="Proteomes" id="UP000663760">
    <property type="component" value="Chromosome 11"/>
</dbReference>
<sequence>MEDAPKRPRFPQFGNWECYDDLSMTQYFESTSQTGLKRQDAAGSGSRVGRGRNPYYPPPVPHCYYYGVDSEGALFKVPVLAPVVLTDYPWKTTKEASANKRTKQYRHQRQQHLKREQRKQGKVYDYDVTVQLPARPPRPPKAVDEDLYKIPPELLRRKLGKKKILNGDFWSRCLGLNCVI</sequence>
<name>A0A7I8L5R7_SPIIN</name>
<feature type="region of interest" description="Disordered" evidence="1">
    <location>
        <begin position="96"/>
        <end position="120"/>
    </location>
</feature>
<accession>A0A7I8L5R7</accession>
<dbReference type="EMBL" id="LR746274">
    <property type="protein sequence ID" value="CAA7405016.1"/>
    <property type="molecule type" value="Genomic_DNA"/>
</dbReference>
<dbReference type="OrthoDB" id="755325at2759"/>
<feature type="compositionally biased region" description="Low complexity" evidence="1">
    <location>
        <begin position="43"/>
        <end position="53"/>
    </location>
</feature>
<evidence type="ECO:0000313" key="2">
    <source>
        <dbReference type="EMBL" id="CAA7405016.1"/>
    </source>
</evidence>
<organism evidence="2 3">
    <name type="scientific">Spirodela intermedia</name>
    <name type="common">Intermediate duckweed</name>
    <dbReference type="NCBI Taxonomy" id="51605"/>
    <lineage>
        <taxon>Eukaryota</taxon>
        <taxon>Viridiplantae</taxon>
        <taxon>Streptophyta</taxon>
        <taxon>Embryophyta</taxon>
        <taxon>Tracheophyta</taxon>
        <taxon>Spermatophyta</taxon>
        <taxon>Magnoliopsida</taxon>
        <taxon>Liliopsida</taxon>
        <taxon>Araceae</taxon>
        <taxon>Lemnoideae</taxon>
        <taxon>Spirodela</taxon>
    </lineage>
</organism>
<feature type="region of interest" description="Disordered" evidence="1">
    <location>
        <begin position="30"/>
        <end position="53"/>
    </location>
</feature>
<feature type="compositionally biased region" description="Basic residues" evidence="1">
    <location>
        <begin position="100"/>
        <end position="117"/>
    </location>
</feature>
<dbReference type="AlphaFoldDB" id="A0A7I8L5R7"/>
<reference evidence="2" key="1">
    <citation type="submission" date="2020-02" db="EMBL/GenBank/DDBJ databases">
        <authorList>
            <person name="Scholz U."/>
            <person name="Mascher M."/>
            <person name="Fiebig A."/>
        </authorList>
    </citation>
    <scope>NUCLEOTIDE SEQUENCE</scope>
</reference>
<keyword evidence="3" id="KW-1185">Reference proteome</keyword>
<protein>
    <submittedName>
        <fullName evidence="2">Uncharacterized protein</fullName>
    </submittedName>
</protein>
<dbReference type="PANTHER" id="PTHR33699">
    <property type="entry name" value="EXPRESSED PROTEIN"/>
    <property type="match status" value="1"/>
</dbReference>
<dbReference type="PANTHER" id="PTHR33699:SF2">
    <property type="entry name" value="PATHOGENIC TYPE III EFFECTOR AVIRULENCE FACTOR AVR AVRRPT-CLEAVAGE: CLEAVAGE SITE PROTEIN-RELATED"/>
    <property type="match status" value="1"/>
</dbReference>
<gene>
    <name evidence="2" type="ORF">SI8410_11015694</name>
</gene>